<keyword evidence="3" id="KW-1185">Reference proteome</keyword>
<sequence>MDFRELPPHTIDLMPVTNPQQKKKTLKENRHNGHELNSFTILRDEHVPRPAHSRRAAAGRRRSTDVALAQAGATHAARALYAFHGIPYATAPTGRDKFKRSVSGVRKLRERSLGAETVCGLGTQTAGSPECVAWMDARGLTAAARLTVHGTPHTHTRAESDTTDRGSKEH</sequence>
<feature type="region of interest" description="Disordered" evidence="1">
    <location>
        <begin position="148"/>
        <end position="170"/>
    </location>
</feature>
<accession>A0A4C1SMN2</accession>
<evidence type="ECO:0000313" key="2">
    <source>
        <dbReference type="EMBL" id="GBP02557.1"/>
    </source>
</evidence>
<dbReference type="Proteomes" id="UP000299102">
    <property type="component" value="Unassembled WGS sequence"/>
</dbReference>
<dbReference type="AlphaFoldDB" id="A0A4C1SMN2"/>
<proteinExistence type="predicted"/>
<gene>
    <name evidence="2" type="ORF">EVAR_103318_1</name>
</gene>
<dbReference type="EMBL" id="BGZK01003560">
    <property type="protein sequence ID" value="GBP02557.1"/>
    <property type="molecule type" value="Genomic_DNA"/>
</dbReference>
<evidence type="ECO:0000313" key="3">
    <source>
        <dbReference type="Proteomes" id="UP000299102"/>
    </source>
</evidence>
<protein>
    <submittedName>
        <fullName evidence="2">Uncharacterized protein</fullName>
    </submittedName>
</protein>
<evidence type="ECO:0000256" key="1">
    <source>
        <dbReference type="SAM" id="MobiDB-lite"/>
    </source>
</evidence>
<name>A0A4C1SMN2_EUMVA</name>
<feature type="compositionally biased region" description="Basic and acidic residues" evidence="1">
    <location>
        <begin position="156"/>
        <end position="170"/>
    </location>
</feature>
<reference evidence="2 3" key="1">
    <citation type="journal article" date="2019" name="Commun. Biol.">
        <title>The bagworm genome reveals a unique fibroin gene that provides high tensile strength.</title>
        <authorList>
            <person name="Kono N."/>
            <person name="Nakamura H."/>
            <person name="Ohtoshi R."/>
            <person name="Tomita M."/>
            <person name="Numata K."/>
            <person name="Arakawa K."/>
        </authorList>
    </citation>
    <scope>NUCLEOTIDE SEQUENCE [LARGE SCALE GENOMIC DNA]</scope>
</reference>
<organism evidence="2 3">
    <name type="scientific">Eumeta variegata</name>
    <name type="common">Bagworm moth</name>
    <name type="synonym">Eumeta japonica</name>
    <dbReference type="NCBI Taxonomy" id="151549"/>
    <lineage>
        <taxon>Eukaryota</taxon>
        <taxon>Metazoa</taxon>
        <taxon>Ecdysozoa</taxon>
        <taxon>Arthropoda</taxon>
        <taxon>Hexapoda</taxon>
        <taxon>Insecta</taxon>
        <taxon>Pterygota</taxon>
        <taxon>Neoptera</taxon>
        <taxon>Endopterygota</taxon>
        <taxon>Lepidoptera</taxon>
        <taxon>Glossata</taxon>
        <taxon>Ditrysia</taxon>
        <taxon>Tineoidea</taxon>
        <taxon>Psychidae</taxon>
        <taxon>Oiketicinae</taxon>
        <taxon>Eumeta</taxon>
    </lineage>
</organism>
<comment type="caution">
    <text evidence="2">The sequence shown here is derived from an EMBL/GenBank/DDBJ whole genome shotgun (WGS) entry which is preliminary data.</text>
</comment>